<proteinExistence type="predicted"/>
<protein>
    <submittedName>
        <fullName evidence="2">Uncharacterized protein</fullName>
    </submittedName>
</protein>
<accession>A0A9Q0F866</accession>
<feature type="compositionally biased region" description="Low complexity" evidence="1">
    <location>
        <begin position="75"/>
        <end position="87"/>
    </location>
</feature>
<dbReference type="Proteomes" id="UP001141552">
    <property type="component" value="Unassembled WGS sequence"/>
</dbReference>
<evidence type="ECO:0000256" key="1">
    <source>
        <dbReference type="SAM" id="MobiDB-lite"/>
    </source>
</evidence>
<feature type="region of interest" description="Disordered" evidence="1">
    <location>
        <begin position="1"/>
        <end position="101"/>
    </location>
</feature>
<dbReference type="EMBL" id="JAKUCV010006595">
    <property type="protein sequence ID" value="KAJ4826733.1"/>
    <property type="molecule type" value="Genomic_DNA"/>
</dbReference>
<sequence length="101" mass="10370">MGSGDTWSFETVEESSSSDDSVNQEPDYDPDEFLFPPVPVVAAPVTPPVAAPIPARGRRSTDGTTGGTSGGTTGGTSATSGTSFTTGKRNQAKVYRQQLSG</sequence>
<reference evidence="2" key="1">
    <citation type="submission" date="2022-02" db="EMBL/GenBank/DDBJ databases">
        <authorList>
            <person name="Henning P.M."/>
            <person name="McCubbin A.G."/>
            <person name="Shore J.S."/>
        </authorList>
    </citation>
    <scope>NUCLEOTIDE SEQUENCE</scope>
    <source>
        <strain evidence="2">F60SS</strain>
        <tissue evidence="2">Leaves</tissue>
    </source>
</reference>
<organism evidence="2 3">
    <name type="scientific">Turnera subulata</name>
    <dbReference type="NCBI Taxonomy" id="218843"/>
    <lineage>
        <taxon>Eukaryota</taxon>
        <taxon>Viridiplantae</taxon>
        <taxon>Streptophyta</taxon>
        <taxon>Embryophyta</taxon>
        <taxon>Tracheophyta</taxon>
        <taxon>Spermatophyta</taxon>
        <taxon>Magnoliopsida</taxon>
        <taxon>eudicotyledons</taxon>
        <taxon>Gunneridae</taxon>
        <taxon>Pentapetalae</taxon>
        <taxon>rosids</taxon>
        <taxon>fabids</taxon>
        <taxon>Malpighiales</taxon>
        <taxon>Passifloraceae</taxon>
        <taxon>Turnera</taxon>
    </lineage>
</organism>
<keyword evidence="3" id="KW-1185">Reference proteome</keyword>
<comment type="caution">
    <text evidence="2">The sequence shown here is derived from an EMBL/GenBank/DDBJ whole genome shotgun (WGS) entry which is preliminary data.</text>
</comment>
<name>A0A9Q0F866_9ROSI</name>
<feature type="compositionally biased region" description="Gly residues" evidence="1">
    <location>
        <begin position="64"/>
        <end position="74"/>
    </location>
</feature>
<evidence type="ECO:0000313" key="3">
    <source>
        <dbReference type="Proteomes" id="UP001141552"/>
    </source>
</evidence>
<dbReference type="AlphaFoldDB" id="A0A9Q0F866"/>
<evidence type="ECO:0000313" key="2">
    <source>
        <dbReference type="EMBL" id="KAJ4826733.1"/>
    </source>
</evidence>
<gene>
    <name evidence="2" type="ORF">Tsubulata_032752</name>
</gene>
<reference evidence="2" key="2">
    <citation type="journal article" date="2023" name="Plants (Basel)">
        <title>Annotation of the Turnera subulata (Passifloraceae) Draft Genome Reveals the S-Locus Evolved after the Divergence of Turneroideae from Passifloroideae in a Stepwise Manner.</title>
        <authorList>
            <person name="Henning P.M."/>
            <person name="Roalson E.H."/>
            <person name="Mir W."/>
            <person name="McCubbin A.G."/>
            <person name="Shore J.S."/>
        </authorList>
    </citation>
    <scope>NUCLEOTIDE SEQUENCE</scope>
    <source>
        <strain evidence="2">F60SS</strain>
    </source>
</reference>